<dbReference type="InterPro" id="IPR011990">
    <property type="entry name" value="TPR-like_helical_dom_sf"/>
</dbReference>
<dbReference type="AlphaFoldDB" id="A0A839AJP5"/>
<keyword evidence="3" id="KW-0472">Membrane</keyword>
<sequence length="1238" mass="135208">MSHRSHCGLVQRILGFRARRSAFHSLIVLLSAALTLVAYPLRGDVARAETLKAELVATPENGYARLVITFPGRSLLPHYDALITNNVLKISFQDPISVKVDNVPLKLPTYVSIARQDPDGSAIRLALTQEYRINTMEAGEKLFIDLLPASWSGPTPPLPDSVVKELALRAEEALKKARALELARLRGQVEPEVSLRIGLHPTFTRLAFLWNLPFDTAFVREGDIVKLTFNYDADLDLSQLRAHLPPGIADATSFVDEGKLKFLLRLAKGVDIRAFREESTYVVDVTPEGQALDPINETVQQILTPDLPEGAREIISAPGTPPVAASEPKSPASDGHPAPVAQDKVVTPIIKASAAEDKARAPADNASRSPSAGQPAAEGHDLPPAIDLGAVEPKALTPLVGRTPPSSPESTPAGFDDVARRFVAAEARRIGNTVRVVFPFPEPVSSAVFRRNHSIWLIFDTADPIDIRGMRSVLAKDAEDVEVVAHDDWQSIRVDLTDNALATVGNDGNSWVMTIGESILEPSRPLLLERNVRSDGGTILHVPLQEPQYMRQLKDPFVGDAITVVTAFGPARGLLKPQSFAELEALMSAHGLAVLSRIDDLQVELQGDAVLLQGPRGLFLSNDTLKHGSRILDTIVDPAQPGQVDLGSLMTSNTPDFLNKAKDFQLKIAATPEGQRRIPRMDLARFYLAHGLAQEALGLMQLAAEDDPAIERDTSFNLMTGAAQVLASRPKIALKHLNRHELRNSPDAAVWQTIAAADLRDWPSARETIPRGRAVIGNYPLSVQNDFNLSGAQVMVEVNDFGQAARILAEVDPSVLTADQAARYDLLRGRIADASGRSREALTSFELVRRSQDGPRAAEAAYRALRVRYRDGDIEVDKAINELSGLAASWRGDETELRTLRFLSQLYVQKGEYRRAFEAMKAAVVANPDSETTRLLQEEMNAVFASLFLGGKADDLKPVQALALFYDFRELTPVGRQGDEMVRSLANRLVAVDLLDQAAELLKHQVDNRLKGAARAQIAADLGVVYLMDRKPDEALRVLNRTRQAQLPRSLSRQRNIVEARALTESGRPDLALELVRNMNGEDVERLRADTLWAAGNWQAAGEQLEQMAGGRWGDGVPLSDRERADILKAAIGYSLAGDQFSLDRLRTKFTPKMADSPDSKAFEVVSRSIDERGVEFTSVLNSLGRVDSLDIFLAEYQRNYLRPTNQSPLASGTEQGADAEESLPSAASVAVPLAPKG</sequence>
<gene>
    <name evidence="4" type="ORF">H2509_19370</name>
</gene>
<protein>
    <recommendedName>
        <fullName evidence="6">Tetratricopeptide repeat protein</fullName>
    </recommendedName>
</protein>
<organism evidence="4 5">
    <name type="scientific">Stappia albiluteola</name>
    <dbReference type="NCBI Taxonomy" id="2758565"/>
    <lineage>
        <taxon>Bacteria</taxon>
        <taxon>Pseudomonadati</taxon>
        <taxon>Pseudomonadota</taxon>
        <taxon>Alphaproteobacteria</taxon>
        <taxon>Hyphomicrobiales</taxon>
        <taxon>Stappiaceae</taxon>
        <taxon>Stappia</taxon>
    </lineage>
</organism>
<evidence type="ECO:0000313" key="4">
    <source>
        <dbReference type="EMBL" id="MBA5779296.1"/>
    </source>
</evidence>
<accession>A0A839AJP5</accession>
<keyword evidence="5" id="KW-1185">Reference proteome</keyword>
<keyword evidence="3" id="KW-1133">Transmembrane helix</keyword>
<evidence type="ECO:0000256" key="1">
    <source>
        <dbReference type="PROSITE-ProRule" id="PRU00339"/>
    </source>
</evidence>
<dbReference type="RefSeq" id="WP_182168116.1">
    <property type="nucleotide sequence ID" value="NZ_JACFXV010000066.1"/>
</dbReference>
<evidence type="ECO:0000256" key="2">
    <source>
        <dbReference type="SAM" id="MobiDB-lite"/>
    </source>
</evidence>
<feature type="repeat" description="TPR" evidence="1">
    <location>
        <begin position="897"/>
        <end position="930"/>
    </location>
</feature>
<dbReference type="EMBL" id="JACFXV010000066">
    <property type="protein sequence ID" value="MBA5779296.1"/>
    <property type="molecule type" value="Genomic_DNA"/>
</dbReference>
<feature type="region of interest" description="Disordered" evidence="2">
    <location>
        <begin position="1204"/>
        <end position="1238"/>
    </location>
</feature>
<evidence type="ECO:0000313" key="5">
    <source>
        <dbReference type="Proteomes" id="UP000541109"/>
    </source>
</evidence>
<keyword evidence="1" id="KW-0802">TPR repeat</keyword>
<feature type="compositionally biased region" description="Low complexity" evidence="2">
    <location>
        <begin position="1223"/>
        <end position="1238"/>
    </location>
</feature>
<feature type="compositionally biased region" description="Polar residues" evidence="2">
    <location>
        <begin position="1204"/>
        <end position="1215"/>
    </location>
</feature>
<dbReference type="Proteomes" id="UP000541109">
    <property type="component" value="Unassembled WGS sequence"/>
</dbReference>
<dbReference type="PROSITE" id="PS50005">
    <property type="entry name" value="TPR"/>
    <property type="match status" value="1"/>
</dbReference>
<name>A0A839AJP5_9HYPH</name>
<dbReference type="Gene3D" id="1.25.40.10">
    <property type="entry name" value="Tetratricopeptide repeat domain"/>
    <property type="match status" value="1"/>
</dbReference>
<keyword evidence="3" id="KW-0812">Transmembrane</keyword>
<reference evidence="4 5" key="1">
    <citation type="submission" date="2020-07" db="EMBL/GenBank/DDBJ databases">
        <title>Stappia sp., F7233, whole genome shotgun sequencing project.</title>
        <authorList>
            <person name="Jiang S."/>
            <person name="Liu Z.W."/>
            <person name="Du Z.J."/>
        </authorList>
    </citation>
    <scope>NUCLEOTIDE SEQUENCE [LARGE SCALE GENOMIC DNA]</scope>
    <source>
        <strain evidence="4 5">F7233</strain>
    </source>
</reference>
<comment type="caution">
    <text evidence="4">The sequence shown here is derived from an EMBL/GenBank/DDBJ whole genome shotgun (WGS) entry which is preliminary data.</text>
</comment>
<evidence type="ECO:0008006" key="6">
    <source>
        <dbReference type="Google" id="ProtNLM"/>
    </source>
</evidence>
<feature type="transmembrane region" description="Helical" evidence="3">
    <location>
        <begin position="21"/>
        <end position="41"/>
    </location>
</feature>
<proteinExistence type="predicted"/>
<evidence type="ECO:0000256" key="3">
    <source>
        <dbReference type="SAM" id="Phobius"/>
    </source>
</evidence>
<dbReference type="InterPro" id="IPR019734">
    <property type="entry name" value="TPR_rpt"/>
</dbReference>
<feature type="region of interest" description="Disordered" evidence="2">
    <location>
        <begin position="312"/>
        <end position="386"/>
    </location>
</feature>